<evidence type="ECO:0000313" key="2">
    <source>
        <dbReference type="Proteomes" id="UP001055712"/>
    </source>
</evidence>
<reference evidence="1" key="1">
    <citation type="journal article" date="2019" name="Plant J.">
        <title>Chlorella vulgaris genome assembly and annotation reveals the molecular basis for metabolic acclimation to high light conditions.</title>
        <authorList>
            <person name="Cecchin M."/>
            <person name="Marcolungo L."/>
            <person name="Rossato M."/>
            <person name="Girolomoni L."/>
            <person name="Cosentino E."/>
            <person name="Cuine S."/>
            <person name="Li-Beisson Y."/>
            <person name="Delledonne M."/>
            <person name="Ballottari M."/>
        </authorList>
    </citation>
    <scope>NUCLEOTIDE SEQUENCE</scope>
    <source>
        <strain evidence="1">211/11P</strain>
    </source>
</reference>
<gene>
    <name evidence="1" type="ORF">D9Q98_003655</name>
</gene>
<dbReference type="EMBL" id="SIDB01000004">
    <property type="protein sequence ID" value="KAI3433852.1"/>
    <property type="molecule type" value="Genomic_DNA"/>
</dbReference>
<organism evidence="1 2">
    <name type="scientific">Chlorella vulgaris</name>
    <name type="common">Green alga</name>
    <dbReference type="NCBI Taxonomy" id="3077"/>
    <lineage>
        <taxon>Eukaryota</taxon>
        <taxon>Viridiplantae</taxon>
        <taxon>Chlorophyta</taxon>
        <taxon>core chlorophytes</taxon>
        <taxon>Trebouxiophyceae</taxon>
        <taxon>Chlorellales</taxon>
        <taxon>Chlorellaceae</taxon>
        <taxon>Chlorella clade</taxon>
        <taxon>Chlorella</taxon>
    </lineage>
</organism>
<accession>A0A9D4TT84</accession>
<proteinExistence type="predicted"/>
<reference evidence="1" key="2">
    <citation type="submission" date="2020-11" db="EMBL/GenBank/DDBJ databases">
        <authorList>
            <person name="Cecchin M."/>
            <person name="Marcolungo L."/>
            <person name="Rossato M."/>
            <person name="Girolomoni L."/>
            <person name="Cosentino E."/>
            <person name="Cuine S."/>
            <person name="Li-Beisson Y."/>
            <person name="Delledonne M."/>
            <person name="Ballottari M."/>
        </authorList>
    </citation>
    <scope>NUCLEOTIDE SEQUENCE</scope>
    <source>
        <strain evidence="1">211/11P</strain>
        <tissue evidence="1">Whole cell</tissue>
    </source>
</reference>
<sequence>MASVARVCNLSARAIAVTRIAECLARVEEQVHQALASSPNAADAVAALDRAIQAGAQQLTTLGTRLAAAVRAGHAAAMPSAMVQHVFACQLTNQLGNIAQGLHLSESTVALQSCVTLLLECGCALMASVLSGSNSAGSAADCVFLEQQITLLHNLFAYSGRDDTVDLLAAKLTPPEPLLAWLSSTADMLLITLQGTWHGSGSSLQIQACFTQIIDTITSDHDFAVQAAALRSDTRLQHSLVQLLISSLHGAAVTVQLSPERWPAKFDWLYMGNIAKLLGTEPLRPSFLEQLEQPGSDSSTSAQRVLHSAVQLFAAAPASCPDGMTAVTFGKFWISLFSLLGAASSAIHETMERQQRQQGQAPLPAAQQQRMLAQLLLVLQQLPAAMRAVHDAVAADGGEEAGEQGLLEFLVEDTGDQCAFVLDLFNLLAFPDAEHQTASSAASTNAESALGSLAEVPAWCAAGSGLLRSLPHVAALLGPAEERVDSDSAYADSEEDHPLLGVYRRLVCTANKMAGEINEYSCSLGSGGPWSAADGAAAGEALWQLHTALCRCMQSHAAGGLRMTGNKVDSVLSALEDCMDAAVCVSKAVGFGVDQANSSSSGDVSSAA</sequence>
<keyword evidence="2" id="KW-1185">Reference proteome</keyword>
<evidence type="ECO:0000313" key="1">
    <source>
        <dbReference type="EMBL" id="KAI3433852.1"/>
    </source>
</evidence>
<name>A0A9D4TT84_CHLVU</name>
<protein>
    <submittedName>
        <fullName evidence="1">Uncharacterized protein</fullName>
    </submittedName>
</protein>
<comment type="caution">
    <text evidence="1">The sequence shown here is derived from an EMBL/GenBank/DDBJ whole genome shotgun (WGS) entry which is preliminary data.</text>
</comment>
<dbReference type="AlphaFoldDB" id="A0A9D4TT84"/>
<dbReference type="Proteomes" id="UP001055712">
    <property type="component" value="Unassembled WGS sequence"/>
</dbReference>